<organism evidence="2 3">
    <name type="scientific">Halteria grandinella</name>
    <dbReference type="NCBI Taxonomy" id="5974"/>
    <lineage>
        <taxon>Eukaryota</taxon>
        <taxon>Sar</taxon>
        <taxon>Alveolata</taxon>
        <taxon>Ciliophora</taxon>
        <taxon>Intramacronucleata</taxon>
        <taxon>Spirotrichea</taxon>
        <taxon>Stichotrichia</taxon>
        <taxon>Sporadotrichida</taxon>
        <taxon>Halteriidae</taxon>
        <taxon>Halteria</taxon>
    </lineage>
</organism>
<gene>
    <name evidence="2" type="ORF">FGO68_gene1770</name>
</gene>
<protein>
    <recommendedName>
        <fullName evidence="4">Transmembrane protein</fullName>
    </recommendedName>
</protein>
<evidence type="ECO:0000313" key="3">
    <source>
        <dbReference type="Proteomes" id="UP000785679"/>
    </source>
</evidence>
<keyword evidence="1" id="KW-0812">Transmembrane</keyword>
<reference evidence="2" key="1">
    <citation type="submission" date="2019-06" db="EMBL/GenBank/DDBJ databases">
        <authorList>
            <person name="Zheng W."/>
        </authorList>
    </citation>
    <scope>NUCLEOTIDE SEQUENCE</scope>
    <source>
        <strain evidence="2">QDHG01</strain>
    </source>
</reference>
<keyword evidence="3" id="KW-1185">Reference proteome</keyword>
<evidence type="ECO:0000256" key="1">
    <source>
        <dbReference type="SAM" id="Phobius"/>
    </source>
</evidence>
<evidence type="ECO:0000313" key="2">
    <source>
        <dbReference type="EMBL" id="TNV71920.1"/>
    </source>
</evidence>
<keyword evidence="1" id="KW-1133">Transmembrane helix</keyword>
<dbReference type="EMBL" id="RRYP01025802">
    <property type="protein sequence ID" value="TNV71920.1"/>
    <property type="molecule type" value="Genomic_DNA"/>
</dbReference>
<feature type="transmembrane region" description="Helical" evidence="1">
    <location>
        <begin position="43"/>
        <end position="63"/>
    </location>
</feature>
<sequence length="89" mass="10211">MSSKRQISSPWKWERGFFSRRVSIISRFEGLCLLRSASSQRCLFLILSSFSIIYFYSSFLVPFPTLLKPVLFSKMPAVPFVGQPPLFGP</sequence>
<name>A0A8J8NCG3_HALGN</name>
<evidence type="ECO:0008006" key="4">
    <source>
        <dbReference type="Google" id="ProtNLM"/>
    </source>
</evidence>
<proteinExistence type="predicted"/>
<dbReference type="Proteomes" id="UP000785679">
    <property type="component" value="Unassembled WGS sequence"/>
</dbReference>
<accession>A0A8J8NCG3</accession>
<dbReference type="AlphaFoldDB" id="A0A8J8NCG3"/>
<keyword evidence="1" id="KW-0472">Membrane</keyword>
<comment type="caution">
    <text evidence="2">The sequence shown here is derived from an EMBL/GenBank/DDBJ whole genome shotgun (WGS) entry which is preliminary data.</text>
</comment>